<protein>
    <recommendedName>
        <fullName evidence="4">AB hydrolase-1 domain-containing protein</fullName>
    </recommendedName>
</protein>
<proteinExistence type="predicted"/>
<dbReference type="AlphaFoldDB" id="A0ABD3RZ74"/>
<dbReference type="PANTHER" id="PTHR43798:SF33">
    <property type="entry name" value="HYDROLASE, PUTATIVE (AFU_ORTHOLOGUE AFUA_2G14860)-RELATED"/>
    <property type="match status" value="1"/>
</dbReference>
<organism evidence="2 3">
    <name type="scientific">Cyclostephanos tholiformis</name>
    <dbReference type="NCBI Taxonomy" id="382380"/>
    <lineage>
        <taxon>Eukaryota</taxon>
        <taxon>Sar</taxon>
        <taxon>Stramenopiles</taxon>
        <taxon>Ochrophyta</taxon>
        <taxon>Bacillariophyta</taxon>
        <taxon>Coscinodiscophyceae</taxon>
        <taxon>Thalassiosirophycidae</taxon>
        <taxon>Stephanodiscales</taxon>
        <taxon>Stephanodiscaceae</taxon>
        <taxon>Cyclostephanos</taxon>
    </lineage>
</organism>
<dbReference type="SUPFAM" id="SSF53474">
    <property type="entry name" value="alpha/beta-Hydrolases"/>
    <property type="match status" value="1"/>
</dbReference>
<evidence type="ECO:0000313" key="2">
    <source>
        <dbReference type="EMBL" id="KAL3817502.1"/>
    </source>
</evidence>
<feature type="compositionally biased region" description="Basic and acidic residues" evidence="1">
    <location>
        <begin position="230"/>
        <end position="245"/>
    </location>
</feature>
<comment type="caution">
    <text evidence="2">The sequence shown here is derived from an EMBL/GenBank/DDBJ whole genome shotgun (WGS) entry which is preliminary data.</text>
</comment>
<accession>A0ABD3RZ74</accession>
<dbReference type="EMBL" id="JALLPB020000102">
    <property type="protein sequence ID" value="KAL3817502.1"/>
    <property type="molecule type" value="Genomic_DNA"/>
</dbReference>
<keyword evidence="3" id="KW-1185">Reference proteome</keyword>
<sequence>MLRRTIPFAAIMSSARTIASGTSTSGGGTNGIVSAMVTAERTHICTDGLKLATRHWANFERDGTANDDDHRRSNRAVDLAVDVDSSSSSPSSQQRLRMRRGATRKILCLHGWLDNAASFERLAPSILDSLSSSSSSAASSDGTAVIASDDATTTPTPTEIVALDFPGHGLSGHKSVDGPPQLLAEYVYYVAELIEALEWGDRENNDGGDRGVGGGVGVKSPSSSGINTIEDGKNASDDSDFERRSGGRPMTTSIAADADDDDCIDRCDKIILVGHSMGSGVAIVLCAAFPEWFSALVLLEGGLVARDADHASRHVRAACQRRLRSNRSLYAVNGCGGGGTMTTSSPLPRRARVYGSLEDAIGARLSTTERMPGDQSLSYEAARDMVVRATVPAAVDPPSAAAVDALDDEGGRSESSSSAVIFRHDPRLQWPSLQYYTREQVESIMSDVRNSNVPVCFLWATDGWPVDAWSEGVVRDVLKPGHMRRLAGSHHFHADPDTVGAVAGEIVSFLKEHRL</sequence>
<dbReference type="Gene3D" id="3.40.50.1820">
    <property type="entry name" value="alpha/beta hydrolase"/>
    <property type="match status" value="1"/>
</dbReference>
<feature type="region of interest" description="Disordered" evidence="1">
    <location>
        <begin position="201"/>
        <end position="255"/>
    </location>
</feature>
<evidence type="ECO:0000256" key="1">
    <source>
        <dbReference type="SAM" id="MobiDB-lite"/>
    </source>
</evidence>
<name>A0ABD3RZ74_9STRA</name>
<gene>
    <name evidence="2" type="ORF">ACHAXA_007092</name>
</gene>
<evidence type="ECO:0008006" key="4">
    <source>
        <dbReference type="Google" id="ProtNLM"/>
    </source>
</evidence>
<dbReference type="InterPro" id="IPR029058">
    <property type="entry name" value="AB_hydrolase_fold"/>
</dbReference>
<dbReference type="InterPro" id="IPR050266">
    <property type="entry name" value="AB_hydrolase_sf"/>
</dbReference>
<dbReference type="PANTHER" id="PTHR43798">
    <property type="entry name" value="MONOACYLGLYCEROL LIPASE"/>
    <property type="match status" value="1"/>
</dbReference>
<reference evidence="2 3" key="1">
    <citation type="submission" date="2024-10" db="EMBL/GenBank/DDBJ databases">
        <title>Updated reference genomes for cyclostephanoid diatoms.</title>
        <authorList>
            <person name="Roberts W.R."/>
            <person name="Alverson A.J."/>
        </authorList>
    </citation>
    <scope>NUCLEOTIDE SEQUENCE [LARGE SCALE GENOMIC DNA]</scope>
    <source>
        <strain evidence="2 3">AJA228-03</strain>
    </source>
</reference>
<evidence type="ECO:0000313" key="3">
    <source>
        <dbReference type="Proteomes" id="UP001530377"/>
    </source>
</evidence>
<dbReference type="Proteomes" id="UP001530377">
    <property type="component" value="Unassembled WGS sequence"/>
</dbReference>